<name>A0ACA9Q023_9GLOM</name>
<dbReference type="Proteomes" id="UP000789860">
    <property type="component" value="Unassembled WGS sequence"/>
</dbReference>
<dbReference type="EMBL" id="CAJVPM010048716">
    <property type="protein sequence ID" value="CAG8723596.1"/>
    <property type="molecule type" value="Genomic_DNA"/>
</dbReference>
<feature type="non-terminal residue" evidence="1">
    <location>
        <position position="113"/>
    </location>
</feature>
<keyword evidence="2" id="KW-1185">Reference proteome</keyword>
<sequence>ENVEQEKNSQTKRRYIKWTNDDIIILLDYIEVNYGHWMDCKREFYRFIEKNVLKHHTELEMSVKNLPYDRIHEIFGHRKREEYLKETPESLKISKSKKRILQNNGSLGDDEQE</sequence>
<gene>
    <name evidence="1" type="ORF">SCALOS_LOCUS11351</name>
</gene>
<protein>
    <submittedName>
        <fullName evidence="1">6357_t:CDS:1</fullName>
    </submittedName>
</protein>
<feature type="non-terminal residue" evidence="1">
    <location>
        <position position="1"/>
    </location>
</feature>
<evidence type="ECO:0000313" key="2">
    <source>
        <dbReference type="Proteomes" id="UP000789860"/>
    </source>
</evidence>
<comment type="caution">
    <text evidence="1">The sequence shown here is derived from an EMBL/GenBank/DDBJ whole genome shotgun (WGS) entry which is preliminary data.</text>
</comment>
<reference evidence="1" key="1">
    <citation type="submission" date="2021-06" db="EMBL/GenBank/DDBJ databases">
        <authorList>
            <person name="Kallberg Y."/>
            <person name="Tangrot J."/>
            <person name="Rosling A."/>
        </authorList>
    </citation>
    <scope>NUCLEOTIDE SEQUENCE</scope>
    <source>
        <strain evidence="1">AU212A</strain>
    </source>
</reference>
<organism evidence="1 2">
    <name type="scientific">Scutellospora calospora</name>
    <dbReference type="NCBI Taxonomy" id="85575"/>
    <lineage>
        <taxon>Eukaryota</taxon>
        <taxon>Fungi</taxon>
        <taxon>Fungi incertae sedis</taxon>
        <taxon>Mucoromycota</taxon>
        <taxon>Glomeromycotina</taxon>
        <taxon>Glomeromycetes</taxon>
        <taxon>Diversisporales</taxon>
        <taxon>Gigasporaceae</taxon>
        <taxon>Scutellospora</taxon>
    </lineage>
</organism>
<proteinExistence type="predicted"/>
<accession>A0ACA9Q023</accession>
<evidence type="ECO:0000313" key="1">
    <source>
        <dbReference type="EMBL" id="CAG8723596.1"/>
    </source>
</evidence>